<evidence type="ECO:0000313" key="2">
    <source>
        <dbReference type="Proteomes" id="UP000648187"/>
    </source>
</evidence>
<accession>A0A835L4G6</accession>
<evidence type="ECO:0000313" key="1">
    <source>
        <dbReference type="EMBL" id="KAF9416013.1"/>
    </source>
</evidence>
<organism evidence="1 2">
    <name type="scientific">Spodoptera exigua</name>
    <name type="common">Beet armyworm</name>
    <name type="synonym">Noctua fulgens</name>
    <dbReference type="NCBI Taxonomy" id="7107"/>
    <lineage>
        <taxon>Eukaryota</taxon>
        <taxon>Metazoa</taxon>
        <taxon>Ecdysozoa</taxon>
        <taxon>Arthropoda</taxon>
        <taxon>Hexapoda</taxon>
        <taxon>Insecta</taxon>
        <taxon>Pterygota</taxon>
        <taxon>Neoptera</taxon>
        <taxon>Endopterygota</taxon>
        <taxon>Lepidoptera</taxon>
        <taxon>Glossata</taxon>
        <taxon>Ditrysia</taxon>
        <taxon>Noctuoidea</taxon>
        <taxon>Noctuidae</taxon>
        <taxon>Amphipyrinae</taxon>
        <taxon>Spodoptera</taxon>
    </lineage>
</organism>
<proteinExistence type="predicted"/>
<gene>
    <name evidence="1" type="ORF">HW555_006536</name>
</gene>
<protein>
    <submittedName>
        <fullName evidence="1">Uncharacterized protein</fullName>
    </submittedName>
</protein>
<keyword evidence="2" id="KW-1185">Reference proteome</keyword>
<dbReference type="Proteomes" id="UP000648187">
    <property type="component" value="Unassembled WGS sequence"/>
</dbReference>
<sequence>MASTMAGRRGGLLTCDAMATCCDDCTAMRRTRRDPAKRNVLLSDNVL</sequence>
<reference evidence="1" key="1">
    <citation type="submission" date="2020-08" db="EMBL/GenBank/DDBJ databases">
        <title>Spodoptera exigua strain:BAW_Kor-Di-RS1 Genome sequencing and assembly.</title>
        <authorList>
            <person name="Kim J."/>
            <person name="Nam H.Y."/>
            <person name="Kwon M."/>
            <person name="Choi J.H."/>
            <person name="Cho S.R."/>
            <person name="Kim G.-H."/>
        </authorList>
    </citation>
    <scope>NUCLEOTIDE SEQUENCE</scope>
    <source>
        <strain evidence="1">BAW_Kor-Di-RS1</strain>
        <tissue evidence="1">Whole-body</tissue>
    </source>
</reference>
<name>A0A835L4G6_SPOEX</name>
<dbReference type="EMBL" id="JACKWZ010000098">
    <property type="protein sequence ID" value="KAF9416013.1"/>
    <property type="molecule type" value="Genomic_DNA"/>
</dbReference>
<comment type="caution">
    <text evidence="1">The sequence shown here is derived from an EMBL/GenBank/DDBJ whole genome shotgun (WGS) entry which is preliminary data.</text>
</comment>
<dbReference type="AlphaFoldDB" id="A0A835L4G6"/>